<evidence type="ECO:0000256" key="2">
    <source>
        <dbReference type="SAM" id="Phobius"/>
    </source>
</evidence>
<keyword evidence="4" id="KW-1185">Reference proteome</keyword>
<feature type="region of interest" description="Disordered" evidence="1">
    <location>
        <begin position="100"/>
        <end position="136"/>
    </location>
</feature>
<feature type="region of interest" description="Disordered" evidence="1">
    <location>
        <begin position="153"/>
        <end position="209"/>
    </location>
</feature>
<keyword evidence="2" id="KW-1133">Transmembrane helix</keyword>
<feature type="compositionally biased region" description="Basic residues" evidence="1">
    <location>
        <begin position="102"/>
        <end position="111"/>
    </location>
</feature>
<evidence type="ECO:0000313" key="3">
    <source>
        <dbReference type="EMBL" id="RPD60857.1"/>
    </source>
</evidence>
<feature type="transmembrane region" description="Helical" evidence="2">
    <location>
        <begin position="24"/>
        <end position="43"/>
    </location>
</feature>
<dbReference type="EMBL" id="ML122264">
    <property type="protein sequence ID" value="RPD60857.1"/>
    <property type="molecule type" value="Genomic_DNA"/>
</dbReference>
<sequence>MWCLAARCRHLTDLLVFVQSAVEGALIAAAAILIIALCTWRIVRLRRRGRPITDFFRAHPLPDVPARPRSVPRTTGLPPSSAPPESVIFDTLSNAASLVHREPRRGRTRRTRAGDIDAGGRRGTIAHPDDPEEFLPEYDDKDVLPRYQDVHRDHPDAASQGLEGRSPNGAVGTSDTIPLIMRIPLSNSATLEEPGQSSSVPDAGREEPR</sequence>
<protein>
    <submittedName>
        <fullName evidence="3">Uncharacterized protein</fullName>
    </submittedName>
</protein>
<dbReference type="Proteomes" id="UP000313359">
    <property type="component" value="Unassembled WGS sequence"/>
</dbReference>
<feature type="compositionally biased region" description="Polar residues" evidence="1">
    <location>
        <begin position="185"/>
        <end position="200"/>
    </location>
</feature>
<dbReference type="AlphaFoldDB" id="A0A5C2SC48"/>
<evidence type="ECO:0000256" key="1">
    <source>
        <dbReference type="SAM" id="MobiDB-lite"/>
    </source>
</evidence>
<evidence type="ECO:0000313" key="4">
    <source>
        <dbReference type="Proteomes" id="UP000313359"/>
    </source>
</evidence>
<reference evidence="3" key="1">
    <citation type="journal article" date="2018" name="Genome Biol. Evol.">
        <title>Genomics and development of Lentinus tigrinus, a white-rot wood-decaying mushroom with dimorphic fruiting bodies.</title>
        <authorList>
            <person name="Wu B."/>
            <person name="Xu Z."/>
            <person name="Knudson A."/>
            <person name="Carlson A."/>
            <person name="Chen N."/>
            <person name="Kovaka S."/>
            <person name="LaButti K."/>
            <person name="Lipzen A."/>
            <person name="Pennachio C."/>
            <person name="Riley R."/>
            <person name="Schakwitz W."/>
            <person name="Umezawa K."/>
            <person name="Ohm R.A."/>
            <person name="Grigoriev I.V."/>
            <person name="Nagy L.G."/>
            <person name="Gibbons J."/>
            <person name="Hibbett D."/>
        </authorList>
    </citation>
    <scope>NUCLEOTIDE SEQUENCE [LARGE SCALE GENOMIC DNA]</scope>
    <source>
        <strain evidence="3">ALCF2SS1-6</strain>
    </source>
</reference>
<dbReference type="OrthoDB" id="2758037at2759"/>
<keyword evidence="2" id="KW-0472">Membrane</keyword>
<gene>
    <name evidence="3" type="ORF">L227DRAFT_85903</name>
</gene>
<accession>A0A5C2SC48</accession>
<keyword evidence="2" id="KW-0812">Transmembrane</keyword>
<proteinExistence type="predicted"/>
<feature type="region of interest" description="Disordered" evidence="1">
    <location>
        <begin position="66"/>
        <end position="85"/>
    </location>
</feature>
<organism evidence="3 4">
    <name type="scientific">Lentinus tigrinus ALCF2SS1-6</name>
    <dbReference type="NCBI Taxonomy" id="1328759"/>
    <lineage>
        <taxon>Eukaryota</taxon>
        <taxon>Fungi</taxon>
        <taxon>Dikarya</taxon>
        <taxon>Basidiomycota</taxon>
        <taxon>Agaricomycotina</taxon>
        <taxon>Agaricomycetes</taxon>
        <taxon>Polyporales</taxon>
        <taxon>Polyporaceae</taxon>
        <taxon>Lentinus</taxon>
    </lineage>
</organism>
<name>A0A5C2SC48_9APHY</name>